<evidence type="ECO:0000256" key="1">
    <source>
        <dbReference type="SAM" id="Phobius"/>
    </source>
</evidence>
<dbReference type="Proteomes" id="UP000027946">
    <property type="component" value="Unassembled WGS sequence"/>
</dbReference>
<feature type="transmembrane region" description="Helical" evidence="1">
    <location>
        <begin position="7"/>
        <end position="24"/>
    </location>
</feature>
<sequence>MEHIKKILISTAAVFFVFAVFFLLPKEQRLSANVRIAASNDSSGMLLDYMIRNKDKSGNIKNLDVESYILGDC</sequence>
<keyword evidence="1" id="KW-0472">Membrane</keyword>
<dbReference type="eggNOG" id="ENOG502ZH28">
    <property type="taxonomic scope" value="Bacteria"/>
</dbReference>
<accession>A0A069RHK7</accession>
<evidence type="ECO:0000313" key="3">
    <source>
        <dbReference type="Proteomes" id="UP000027946"/>
    </source>
</evidence>
<reference evidence="2 3" key="1">
    <citation type="submission" date="2014-03" db="EMBL/GenBank/DDBJ databases">
        <title>Genome sequence of Clostridium litorale W6, DSM 5388.</title>
        <authorList>
            <person name="Poehlein A."/>
            <person name="Jagirdar A."/>
            <person name="Khonsari B."/>
            <person name="Chibani C.M."/>
            <person name="Gutierrez Gutierrez D.A."/>
            <person name="Davydova E."/>
            <person name="Alghaithi H.S."/>
            <person name="Nair K.P."/>
            <person name="Dhamotharan K."/>
            <person name="Chandran L."/>
            <person name="G W."/>
            <person name="Daniel R."/>
        </authorList>
    </citation>
    <scope>NUCLEOTIDE SEQUENCE [LARGE SCALE GENOMIC DNA]</scope>
    <source>
        <strain evidence="2 3">W6</strain>
    </source>
</reference>
<dbReference type="AlphaFoldDB" id="A0A069RHK7"/>
<comment type="caution">
    <text evidence="2">The sequence shown here is derived from an EMBL/GenBank/DDBJ whole genome shotgun (WGS) entry which is preliminary data.</text>
</comment>
<keyword evidence="3" id="KW-1185">Reference proteome</keyword>
<gene>
    <name evidence="2" type="ORF">CLIT_4c01150</name>
</gene>
<keyword evidence="1" id="KW-0812">Transmembrane</keyword>
<protein>
    <submittedName>
        <fullName evidence="2">Uncharacterized protein</fullName>
    </submittedName>
</protein>
<dbReference type="EMBL" id="JJMM01000004">
    <property type="protein sequence ID" value="KDR96278.1"/>
    <property type="molecule type" value="Genomic_DNA"/>
</dbReference>
<keyword evidence="1" id="KW-1133">Transmembrane helix</keyword>
<dbReference type="STRING" id="1121324.CLIT_4c01150"/>
<proteinExistence type="predicted"/>
<name>A0A069RHK7_PEPLI</name>
<evidence type="ECO:0000313" key="2">
    <source>
        <dbReference type="EMBL" id="KDR96278.1"/>
    </source>
</evidence>
<organism evidence="2 3">
    <name type="scientific">Peptoclostridium litorale DSM 5388</name>
    <dbReference type="NCBI Taxonomy" id="1121324"/>
    <lineage>
        <taxon>Bacteria</taxon>
        <taxon>Bacillati</taxon>
        <taxon>Bacillota</taxon>
        <taxon>Clostridia</taxon>
        <taxon>Peptostreptococcales</taxon>
        <taxon>Peptoclostridiaceae</taxon>
        <taxon>Peptoclostridium</taxon>
    </lineage>
</organism>